<organism evidence="3 4">
    <name type="scientific">Polaribacter ponticola</name>
    <dbReference type="NCBI Taxonomy" id="2978475"/>
    <lineage>
        <taxon>Bacteria</taxon>
        <taxon>Pseudomonadati</taxon>
        <taxon>Bacteroidota</taxon>
        <taxon>Flavobacteriia</taxon>
        <taxon>Flavobacteriales</taxon>
        <taxon>Flavobacteriaceae</taxon>
    </lineage>
</organism>
<evidence type="ECO:0000259" key="2">
    <source>
        <dbReference type="Pfam" id="PF11827"/>
    </source>
</evidence>
<dbReference type="EMBL" id="JAOSLC020000002">
    <property type="protein sequence ID" value="MDD7913312.1"/>
    <property type="molecule type" value="Genomic_DNA"/>
</dbReference>
<evidence type="ECO:0000256" key="1">
    <source>
        <dbReference type="SAM" id="MobiDB-lite"/>
    </source>
</evidence>
<dbReference type="InterPro" id="IPR021782">
    <property type="entry name" value="DUF3347"/>
</dbReference>
<sequence>MKNLKRNTGIIAAILILSFSISCKQSKKETNSEAHSMMQHNNKDGHHNESTKKVGKEFEANNQKSSKTTDIIEAYLEIKNGLATDNEKNAAKGGNSLVQAFSNFDMSKLSSEAHKSYMEIKESAKEHGEHIIKSDIKHQREHFLALSTDIIDLVTLLGTEKTLYQDFCPMANNNKGGHWLSETKAIKNPYYGAKMLKCGSVKKQIN</sequence>
<feature type="compositionally biased region" description="Basic and acidic residues" evidence="1">
    <location>
        <begin position="41"/>
        <end position="59"/>
    </location>
</feature>
<dbReference type="Pfam" id="PF11827">
    <property type="entry name" value="DUF3347"/>
    <property type="match status" value="1"/>
</dbReference>
<evidence type="ECO:0000313" key="3">
    <source>
        <dbReference type="EMBL" id="MDD7913312.1"/>
    </source>
</evidence>
<dbReference type="Proteomes" id="UP001151478">
    <property type="component" value="Unassembled WGS sequence"/>
</dbReference>
<dbReference type="PROSITE" id="PS51257">
    <property type="entry name" value="PROKAR_LIPOPROTEIN"/>
    <property type="match status" value="1"/>
</dbReference>
<comment type="caution">
    <text evidence="3">The sequence shown here is derived from an EMBL/GenBank/DDBJ whole genome shotgun (WGS) entry which is preliminary data.</text>
</comment>
<dbReference type="RefSeq" id="WP_265723977.1">
    <property type="nucleotide sequence ID" value="NZ_JAOSLC020000002.1"/>
</dbReference>
<gene>
    <name evidence="3" type="ORF">N5A56_002210</name>
</gene>
<reference evidence="3" key="1">
    <citation type="submission" date="2023-02" db="EMBL/GenBank/DDBJ databases">
        <title>Polaribacter ponticola sp. nov., isolated from seawater.</title>
        <authorList>
            <person name="Baek J.H."/>
            <person name="Kim J.M."/>
            <person name="Choi D.G."/>
            <person name="Jeon C.O."/>
        </authorList>
    </citation>
    <scope>NUCLEOTIDE SEQUENCE</scope>
    <source>
        <strain evidence="3">MSW5</strain>
    </source>
</reference>
<feature type="domain" description="DUF3347" evidence="2">
    <location>
        <begin position="71"/>
        <end position="161"/>
    </location>
</feature>
<name>A0ABT5S5D9_9FLAO</name>
<feature type="region of interest" description="Disordered" evidence="1">
    <location>
        <begin position="30"/>
        <end position="65"/>
    </location>
</feature>
<evidence type="ECO:0000313" key="4">
    <source>
        <dbReference type="Proteomes" id="UP001151478"/>
    </source>
</evidence>
<keyword evidence="4" id="KW-1185">Reference proteome</keyword>
<accession>A0ABT5S5D9</accession>
<proteinExistence type="predicted"/>
<protein>
    <submittedName>
        <fullName evidence="3">DUF3347 domain-containing protein</fullName>
    </submittedName>
</protein>